<keyword evidence="2" id="KW-0343">GTPase activation</keyword>
<evidence type="ECO:0000256" key="1">
    <source>
        <dbReference type="ARBA" id="ARBA00022443"/>
    </source>
</evidence>
<organism evidence="12">
    <name type="scientific">Harpegnathos saltator</name>
    <name type="common">Jerdon's jumping ant</name>
    <dbReference type="NCBI Taxonomy" id="610380"/>
    <lineage>
        <taxon>Eukaryota</taxon>
        <taxon>Metazoa</taxon>
        <taxon>Ecdysozoa</taxon>
        <taxon>Arthropoda</taxon>
        <taxon>Hexapoda</taxon>
        <taxon>Insecta</taxon>
        <taxon>Pterygota</taxon>
        <taxon>Neoptera</taxon>
        <taxon>Endopterygota</taxon>
        <taxon>Hymenoptera</taxon>
        <taxon>Apocrita</taxon>
        <taxon>Aculeata</taxon>
        <taxon>Formicoidea</taxon>
        <taxon>Formicidae</taxon>
        <taxon>Ponerinae</taxon>
        <taxon>Ponerini</taxon>
        <taxon>Harpegnathos</taxon>
    </lineage>
</organism>
<feature type="domain" description="F-BAR" evidence="10">
    <location>
        <begin position="35"/>
        <end position="320"/>
    </location>
</feature>
<feature type="compositionally biased region" description="Polar residues" evidence="7">
    <location>
        <begin position="837"/>
        <end position="848"/>
    </location>
</feature>
<evidence type="ECO:0000259" key="8">
    <source>
        <dbReference type="PROSITE" id="PS50002"/>
    </source>
</evidence>
<feature type="region of interest" description="Disordered" evidence="7">
    <location>
        <begin position="801"/>
        <end position="848"/>
    </location>
</feature>
<evidence type="ECO:0000259" key="10">
    <source>
        <dbReference type="PROSITE" id="PS51741"/>
    </source>
</evidence>
<feature type="domain" description="SH3" evidence="8">
    <location>
        <begin position="737"/>
        <end position="796"/>
    </location>
</feature>
<feature type="compositionally biased region" description="Basic and acidic residues" evidence="7">
    <location>
        <begin position="801"/>
        <end position="814"/>
    </location>
</feature>
<feature type="compositionally biased region" description="Low complexity" evidence="7">
    <location>
        <begin position="818"/>
        <end position="830"/>
    </location>
</feature>
<dbReference type="CDD" id="cd04383">
    <property type="entry name" value="RhoGAP_srGAP"/>
    <property type="match status" value="1"/>
</dbReference>
<dbReference type="InterPro" id="IPR051627">
    <property type="entry name" value="SLIT-ROBO_RhoGAP"/>
</dbReference>
<dbReference type="InterPro" id="IPR001452">
    <property type="entry name" value="SH3_domain"/>
</dbReference>
<dbReference type="FunFam" id="2.30.30.40:FF:000136">
    <property type="entry name" value="Rho GTPase activating protein 4"/>
    <property type="match status" value="1"/>
</dbReference>
<dbReference type="InterPro" id="IPR036028">
    <property type="entry name" value="SH3-like_dom_sf"/>
</dbReference>
<dbReference type="InterPro" id="IPR001060">
    <property type="entry name" value="FCH_dom"/>
</dbReference>
<dbReference type="InterPro" id="IPR008936">
    <property type="entry name" value="Rho_GTPase_activation_prot"/>
</dbReference>
<feature type="region of interest" description="Disordered" evidence="7">
    <location>
        <begin position="946"/>
        <end position="1001"/>
    </location>
</feature>
<dbReference type="InterPro" id="IPR000198">
    <property type="entry name" value="RhoGAP_dom"/>
</dbReference>
<dbReference type="EMBL" id="GL450640">
    <property type="protein sequence ID" value="EFN80667.1"/>
    <property type="molecule type" value="Genomic_DNA"/>
</dbReference>
<feature type="region of interest" description="Disordered" evidence="7">
    <location>
        <begin position="1113"/>
        <end position="1161"/>
    </location>
</feature>
<dbReference type="CDD" id="cd07656">
    <property type="entry name" value="F-BAR_srGAP"/>
    <property type="match status" value="1"/>
</dbReference>
<name>E2BUE0_HARSA</name>
<keyword evidence="12" id="KW-1185">Reference proteome</keyword>
<feature type="region of interest" description="Disordered" evidence="7">
    <location>
        <begin position="1214"/>
        <end position="1237"/>
    </location>
</feature>
<evidence type="ECO:0000256" key="2">
    <source>
        <dbReference type="ARBA" id="ARBA00022468"/>
    </source>
</evidence>
<evidence type="ECO:0000313" key="12">
    <source>
        <dbReference type="Proteomes" id="UP000008237"/>
    </source>
</evidence>
<dbReference type="SMART" id="SM00055">
    <property type="entry name" value="FCH"/>
    <property type="match status" value="1"/>
</dbReference>
<dbReference type="Gene3D" id="2.30.30.40">
    <property type="entry name" value="SH3 Domains"/>
    <property type="match status" value="1"/>
</dbReference>
<feature type="region of interest" description="Disordered" evidence="7">
    <location>
        <begin position="889"/>
        <end position="913"/>
    </location>
</feature>
<dbReference type="GO" id="GO:0007165">
    <property type="term" value="P:signal transduction"/>
    <property type="evidence" value="ECO:0007669"/>
    <property type="project" value="InterPro"/>
</dbReference>
<feature type="compositionally biased region" description="Basic and acidic residues" evidence="7">
    <location>
        <begin position="903"/>
        <end position="913"/>
    </location>
</feature>
<dbReference type="Gene3D" id="1.20.1270.60">
    <property type="entry name" value="Arfaptin homology (AH) domain/BAR domain"/>
    <property type="match status" value="1"/>
</dbReference>
<evidence type="ECO:0000256" key="6">
    <source>
        <dbReference type="SAM" id="Coils"/>
    </source>
</evidence>
<gene>
    <name evidence="11" type="ORF">EAI_13855</name>
</gene>
<feature type="coiled-coil region" evidence="6">
    <location>
        <begin position="181"/>
        <end position="208"/>
    </location>
</feature>
<sequence length="1301" mass="146359">MFKLAGRHEWEAYAKGKWNIESVGGEEEKDNEFCEGVRDIRLQLNEQLRCLDVRMEAQVALVAELQDFFRKRAELELDYSKSLDKMARSIQLRHKEQKQKREQWPLFSSYACWQQLVNETKSLSRDHAALSEVYSTHLVGRLNQVMEDVQRIYKRCREIGYETHEEILRVLHELHTTMKTFQAYQAESRQAETKLRVAEQQRSKLEVANAPPEKLARSKKYKLIEKEVNKRKSKYQEAKLKALKARNEYILCLEASNTTIHKYFVDDLSDLIDCMDFGFHNCIARALLMHCSAEEGRQRSLQSGAEQLAACVGALDSRADKQRFLESHHTAFMIPKKFEFQGQRGDETPEPELQKMLHSEMEQRLAQLQQRVTSLRTESEEVWKTLETAEASLLEMLTAKDYDCSRYFGENAVPTSRPPETVQIKLRADRQETEEFYLIKFREYLLGTSRIARLDAKQEYIRQSLLDGSNASPNPSISATKQKQARRKRIGRLQMNGQPKLFGGSLEEYLESTNQEIPLIMKSCIRVINLYGLHHQGIFRVSGSQVEINNFREWFERGEDPLADVTDASDINSVAGVLKLYLRELREPLFPIIYFEHLMELAQLESKQDFVNKMKEMIASLPRPVVIVMRYLFAFLNHLSEFSDENMMDPYNLAICFGPTLVPVPEDKDQVQYQNQVNELIKNIITFCEEIFPEDIGGTQYEKYISREPDDVDVGDSPTDQVQEDMDSEVYPSEDESENLEATAQFDFNARSERELSFKKGDTLTLFTQVSNDWWRGALAGREGLIPDKYIMLKIKDEEREKELLKSSSEESMRRRASSSADSVLSSNNSPLMGPSANPSTWSSGAASDMSSATTNIITDNSNASGIIASVVTNVPCISSAQPIISREDSATPSRLARVSTPENERHSSSEHHRADGVLQIALENNVDCCDGGSNNSKISVYGTDTNAQQQSQRGSGSEETVVNEEQGECVSTMSSLDGAAKRASTGRKQQHWKSQSVGENVVAQQHQQLTHANSLSSSTTTTTTTLDDDLQQQQQQQETTTTAMMTMTTTTTTATTTNFSANRELWQRRATSQTQLNPAVPPTPKSFRTSQEFREMRQKHTPDLVMDLPLSAQDASKKSASSSSLSSSDDETPTSLPMAPARAEAATSPTGGPESPDMSTAAERFAKQNQCTLKKNTKTNSDSAGKLKRVETADHEIGAIDAIENDEIVRSASSNQLADGGGGGVPLKSPLPPRSTPKIVAKFADMHLTGGSQVVSTFKPQVKVKPTILRKPVLPFPHPHMSPELARKIEKQAQSAEQAN</sequence>
<dbReference type="Pfam" id="PF00620">
    <property type="entry name" value="RhoGAP"/>
    <property type="match status" value="1"/>
</dbReference>
<dbReference type="PROSITE" id="PS50238">
    <property type="entry name" value="RHOGAP"/>
    <property type="match status" value="1"/>
</dbReference>
<dbReference type="InterPro" id="IPR031160">
    <property type="entry name" value="F_BAR_dom"/>
</dbReference>
<dbReference type="Gene3D" id="1.10.555.10">
    <property type="entry name" value="Rho GTPase activation protein"/>
    <property type="match status" value="1"/>
</dbReference>
<proteinExistence type="predicted"/>
<accession>E2BUE0</accession>
<dbReference type="Proteomes" id="UP000008237">
    <property type="component" value="Unassembled WGS sequence"/>
</dbReference>
<dbReference type="PROSITE" id="PS51741">
    <property type="entry name" value="F_BAR"/>
    <property type="match status" value="1"/>
</dbReference>
<dbReference type="Pfam" id="PF00018">
    <property type="entry name" value="SH3_1"/>
    <property type="match status" value="1"/>
</dbReference>
<evidence type="ECO:0000256" key="3">
    <source>
        <dbReference type="ARBA" id="ARBA00023054"/>
    </source>
</evidence>
<dbReference type="SUPFAM" id="SSF48350">
    <property type="entry name" value="GTPase activation domain, GAP"/>
    <property type="match status" value="1"/>
</dbReference>
<evidence type="ECO:0000313" key="11">
    <source>
        <dbReference type="EMBL" id="EFN80667.1"/>
    </source>
</evidence>
<dbReference type="GO" id="GO:0005096">
    <property type="term" value="F:GTPase activator activity"/>
    <property type="evidence" value="ECO:0007669"/>
    <property type="project" value="UniProtKB-KW"/>
</dbReference>
<dbReference type="InterPro" id="IPR027267">
    <property type="entry name" value="AH/BAR_dom_sf"/>
</dbReference>
<dbReference type="SMART" id="SM00326">
    <property type="entry name" value="SH3"/>
    <property type="match status" value="1"/>
</dbReference>
<feature type="compositionally biased region" description="Low complexity" evidence="7">
    <location>
        <begin position="1113"/>
        <end position="1128"/>
    </location>
</feature>
<dbReference type="OMA" id="KMLHSEM"/>
<dbReference type="InParanoid" id="E2BUE0"/>
<dbReference type="FunFam" id="1.10.555.10:FF:000026">
    <property type="entry name" value="Rho GTPase activating protein 4"/>
    <property type="match status" value="1"/>
</dbReference>
<feature type="compositionally biased region" description="Polar residues" evidence="7">
    <location>
        <begin position="1168"/>
        <end position="1184"/>
    </location>
</feature>
<feature type="region of interest" description="Disordered" evidence="7">
    <location>
        <begin position="1071"/>
        <end position="1096"/>
    </location>
</feature>
<dbReference type="STRING" id="610380.E2BUE0"/>
<keyword evidence="3 5" id="KW-0175">Coiled coil</keyword>
<dbReference type="SUPFAM" id="SSF50044">
    <property type="entry name" value="SH3-domain"/>
    <property type="match status" value="1"/>
</dbReference>
<feature type="domain" description="Rho-GAP" evidence="9">
    <location>
        <begin position="504"/>
        <end position="692"/>
    </location>
</feature>
<evidence type="ECO:0000256" key="5">
    <source>
        <dbReference type="PROSITE-ProRule" id="PRU01077"/>
    </source>
</evidence>
<evidence type="ECO:0000256" key="7">
    <source>
        <dbReference type="SAM" id="MobiDB-lite"/>
    </source>
</evidence>
<feature type="region of interest" description="Disordered" evidence="7">
    <location>
        <begin position="1168"/>
        <end position="1187"/>
    </location>
</feature>
<dbReference type="SMART" id="SM00324">
    <property type="entry name" value="RhoGAP"/>
    <property type="match status" value="1"/>
</dbReference>
<dbReference type="Pfam" id="PF00611">
    <property type="entry name" value="FCH"/>
    <property type="match status" value="1"/>
</dbReference>
<dbReference type="FunFam" id="1.20.1270.60:FF:000094">
    <property type="entry name" value="SLIT-ROBO Rho GTPase-activating 2 protein"/>
    <property type="match status" value="1"/>
</dbReference>
<evidence type="ECO:0000259" key="9">
    <source>
        <dbReference type="PROSITE" id="PS50238"/>
    </source>
</evidence>
<dbReference type="OrthoDB" id="5981864at2759"/>
<dbReference type="SUPFAM" id="SSF103657">
    <property type="entry name" value="BAR/IMD domain-like"/>
    <property type="match status" value="1"/>
</dbReference>
<protein>
    <submittedName>
        <fullName evidence="11">SLIT-ROBO Rho GTPase-activating protein 1</fullName>
    </submittedName>
</protein>
<keyword evidence="1 4" id="KW-0728">SH3 domain</keyword>
<dbReference type="CDD" id="cd11809">
    <property type="entry name" value="SH3_srGAP"/>
    <property type="match status" value="1"/>
</dbReference>
<evidence type="ECO:0000256" key="4">
    <source>
        <dbReference type="PROSITE-ProRule" id="PRU00192"/>
    </source>
</evidence>
<feature type="compositionally biased region" description="Polar residues" evidence="7">
    <location>
        <begin position="466"/>
        <end position="482"/>
    </location>
</feature>
<feature type="region of interest" description="Disordered" evidence="7">
    <location>
        <begin position="466"/>
        <end position="488"/>
    </location>
</feature>
<dbReference type="PROSITE" id="PS50002">
    <property type="entry name" value="SH3"/>
    <property type="match status" value="1"/>
</dbReference>
<dbReference type="PANTHER" id="PTHR14166">
    <property type="entry name" value="SLIT-ROBO RHO GTPASE ACTIVATING PROTEIN"/>
    <property type="match status" value="1"/>
</dbReference>
<feature type="compositionally biased region" description="Low complexity" evidence="7">
    <location>
        <begin position="949"/>
        <end position="958"/>
    </location>
</feature>
<reference evidence="11 12" key="1">
    <citation type="journal article" date="2010" name="Science">
        <title>Genomic comparison of the ants Camponotus floridanus and Harpegnathos saltator.</title>
        <authorList>
            <person name="Bonasio R."/>
            <person name="Zhang G."/>
            <person name="Ye C."/>
            <person name="Mutti N.S."/>
            <person name="Fang X."/>
            <person name="Qin N."/>
            <person name="Donahue G."/>
            <person name="Yang P."/>
            <person name="Li Q."/>
            <person name="Li C."/>
            <person name="Zhang P."/>
            <person name="Huang Z."/>
            <person name="Berger S.L."/>
            <person name="Reinberg D."/>
            <person name="Wang J."/>
            <person name="Liebig J."/>
        </authorList>
    </citation>
    <scope>NUCLEOTIDE SEQUENCE [LARGE SCALE GENOMIC DNA]</scope>
    <source>
        <strain evidence="11 12">R22 G/1</strain>
    </source>
</reference>